<evidence type="ECO:0000256" key="7">
    <source>
        <dbReference type="RuleBase" id="RU361153"/>
    </source>
</evidence>
<dbReference type="PANTHER" id="PTHR31297">
    <property type="entry name" value="GLUCAN ENDO-1,6-BETA-GLUCOSIDASE B"/>
    <property type="match status" value="1"/>
</dbReference>
<dbReference type="InterPro" id="IPR050386">
    <property type="entry name" value="Glycosyl_hydrolase_5"/>
</dbReference>
<evidence type="ECO:0000313" key="10">
    <source>
        <dbReference type="Proteomes" id="UP000645257"/>
    </source>
</evidence>
<evidence type="ECO:0000256" key="2">
    <source>
        <dbReference type="ARBA" id="ARBA00022801"/>
    </source>
</evidence>
<evidence type="ECO:0000256" key="1">
    <source>
        <dbReference type="ARBA" id="ARBA00005641"/>
    </source>
</evidence>
<dbReference type="GO" id="GO:0008422">
    <property type="term" value="F:beta-glucosidase activity"/>
    <property type="evidence" value="ECO:0007669"/>
    <property type="project" value="TreeGrafter"/>
</dbReference>
<accession>A0A918P2W2</accession>
<comment type="similarity">
    <text evidence="1 7">Belongs to the glycosyl hydrolase 5 (cellulase A) family.</text>
</comment>
<evidence type="ECO:0000313" key="9">
    <source>
        <dbReference type="EMBL" id="GGY15614.1"/>
    </source>
</evidence>
<sequence length="362" mass="40435">MAVTPPLAFSNRFLTAADFDNEQLRGFVIGGTTNVRNAAYFDGLKRNGANLARVFFPFKRCQSCSQYGISDDDLKALNAMIVQAKRVGIYLVIVGAFQYIETGDVWKNKALQASMATTWAKFAKIYANEKIIAGYDIVNEPNPPWDGSHPQQAIDKWNPIASNIIDMIRLVDRNHVIIYETIAGGSTLGFQGLKPLPYDNIVYSIHYYSPHDITHQKTSATYSRTIPYPTPISYGIGTYSRWGVTAFDKDRLALDFQDVIAFKNTYKKPVYVGEFSCVRWAPGSSAYNYISDVISLFKQYKLSWTYHEFRGYPGWDAEIASQDPAYMIRTDNAPVITLIRQAIGAPTAPIPGTGYSAPSSSK</sequence>
<keyword evidence="2 7" id="KW-0378">Hydrolase</keyword>
<dbReference type="Proteomes" id="UP000645257">
    <property type="component" value="Unassembled WGS sequence"/>
</dbReference>
<keyword evidence="3" id="KW-0136">Cellulose degradation</keyword>
<dbReference type="GO" id="GO:0030245">
    <property type="term" value="P:cellulose catabolic process"/>
    <property type="evidence" value="ECO:0007669"/>
    <property type="project" value="UniProtKB-KW"/>
</dbReference>
<keyword evidence="4" id="KW-0119">Carbohydrate metabolism</keyword>
<organism evidence="9 10">
    <name type="scientific">Paludibacterium paludis</name>
    <dbReference type="NCBI Taxonomy" id="1225769"/>
    <lineage>
        <taxon>Bacteria</taxon>
        <taxon>Pseudomonadati</taxon>
        <taxon>Pseudomonadota</taxon>
        <taxon>Betaproteobacteria</taxon>
        <taxon>Neisseriales</taxon>
        <taxon>Chromobacteriaceae</taxon>
        <taxon>Paludibacterium</taxon>
    </lineage>
</organism>
<dbReference type="GO" id="GO:0005576">
    <property type="term" value="C:extracellular region"/>
    <property type="evidence" value="ECO:0007669"/>
    <property type="project" value="TreeGrafter"/>
</dbReference>
<dbReference type="EMBL" id="BMYX01000009">
    <property type="protein sequence ID" value="GGY15614.1"/>
    <property type="molecule type" value="Genomic_DNA"/>
</dbReference>
<comment type="caution">
    <text evidence="9">The sequence shown here is derived from an EMBL/GenBank/DDBJ whole genome shotgun (WGS) entry which is preliminary data.</text>
</comment>
<protein>
    <recommendedName>
        <fullName evidence="8">Glycoside hydrolase family 5 domain-containing protein</fullName>
    </recommendedName>
</protein>
<evidence type="ECO:0000256" key="6">
    <source>
        <dbReference type="ARBA" id="ARBA00023326"/>
    </source>
</evidence>
<reference evidence="9" key="1">
    <citation type="journal article" date="2014" name="Int. J. Syst. Evol. Microbiol.">
        <title>Complete genome sequence of Corynebacterium casei LMG S-19264T (=DSM 44701T), isolated from a smear-ripened cheese.</title>
        <authorList>
            <consortium name="US DOE Joint Genome Institute (JGI-PGF)"/>
            <person name="Walter F."/>
            <person name="Albersmeier A."/>
            <person name="Kalinowski J."/>
            <person name="Ruckert C."/>
        </authorList>
    </citation>
    <scope>NUCLEOTIDE SEQUENCE</scope>
    <source>
        <strain evidence="9">KCTC 32182</strain>
    </source>
</reference>
<dbReference type="PANTHER" id="PTHR31297:SF41">
    <property type="entry name" value="ENDOGLUCANASE, PUTATIVE (AFU_ORTHOLOGUE AFUA_5G01830)-RELATED"/>
    <property type="match status" value="1"/>
</dbReference>
<dbReference type="Pfam" id="PF00150">
    <property type="entry name" value="Cellulase"/>
    <property type="match status" value="1"/>
</dbReference>
<reference evidence="9" key="2">
    <citation type="submission" date="2020-09" db="EMBL/GenBank/DDBJ databases">
        <authorList>
            <person name="Sun Q."/>
            <person name="Kim S."/>
        </authorList>
    </citation>
    <scope>NUCLEOTIDE SEQUENCE</scope>
    <source>
        <strain evidence="9">KCTC 32182</strain>
    </source>
</reference>
<dbReference type="AlphaFoldDB" id="A0A918P2W2"/>
<keyword evidence="6" id="KW-0624">Polysaccharide degradation</keyword>
<dbReference type="InterPro" id="IPR001547">
    <property type="entry name" value="Glyco_hydro_5"/>
</dbReference>
<name>A0A918P2W2_9NEIS</name>
<keyword evidence="10" id="KW-1185">Reference proteome</keyword>
<evidence type="ECO:0000256" key="4">
    <source>
        <dbReference type="ARBA" id="ARBA00023277"/>
    </source>
</evidence>
<keyword evidence="5 7" id="KW-0326">Glycosidase</keyword>
<evidence type="ECO:0000259" key="8">
    <source>
        <dbReference type="Pfam" id="PF00150"/>
    </source>
</evidence>
<dbReference type="GO" id="GO:0009986">
    <property type="term" value="C:cell surface"/>
    <property type="evidence" value="ECO:0007669"/>
    <property type="project" value="TreeGrafter"/>
</dbReference>
<evidence type="ECO:0000256" key="3">
    <source>
        <dbReference type="ARBA" id="ARBA00023001"/>
    </source>
</evidence>
<dbReference type="Gene3D" id="3.20.20.80">
    <property type="entry name" value="Glycosidases"/>
    <property type="match status" value="1"/>
</dbReference>
<dbReference type="InterPro" id="IPR017853">
    <property type="entry name" value="GH"/>
</dbReference>
<feature type="domain" description="Glycoside hydrolase family 5" evidence="8">
    <location>
        <begin position="23"/>
        <end position="307"/>
    </location>
</feature>
<proteinExistence type="inferred from homology"/>
<dbReference type="SUPFAM" id="SSF51445">
    <property type="entry name" value="(Trans)glycosidases"/>
    <property type="match status" value="1"/>
</dbReference>
<gene>
    <name evidence="9" type="ORF">GCM10011289_18650</name>
</gene>
<evidence type="ECO:0000256" key="5">
    <source>
        <dbReference type="ARBA" id="ARBA00023295"/>
    </source>
</evidence>